<sequence>MATSFTENLLPEYDIVHHFDSVASARQELPSLLRGEAVKPQSGVGSNFHASQPCIPKAIVVGAGFSEDEVGELRKIEGANTLPWLYPDTVRSVGSILTGPFLLDSIASRVKSCLQANGIVEDQEAQRHHPNMAIATITKGIASAASAIQEDDERETLEYDQYQLERSVVRKVDWWLLPLLFITYNLNFMDKTILSSAAVFGLKKSTASLYLSFPIHLHGSQYSWASSVFYFGYLFWEYPTSVLIQRLPVGKYVSANTFFWGAFVALTAACNNYGGLITVRFLLGIAEATISPAFLYITSMWYTRSESPTRVGIWFAGNSLGGVITSFLAFGLGHVRQPLEPWQWMFIVLGTLTIMWGLVLLVMLPDSIANARFLNDEEKKIAERRVVRSGTGKVQHAWQSTQVVECLKDPKTILFFVISLLTQIPNGGTQNFGNLVLTGFGFTSLQSTLVTLPASFISIITIMGTGRAAGHWRGITLYLICAVVLCPIAGSAIIYSDRTSQGVKLFGYYLLATGNAALPLSMSLVGVNYKGSTKKMTMTALLFLAYCAGNIAGPQFFKTSEAPHYGTAFRAIMICYALVLVVAMALRVYLVHENRRLDRARDVAMREVAEPTDWSTPEFCYRM</sequence>
<keyword evidence="5 7" id="KW-0472">Membrane</keyword>
<dbReference type="OrthoDB" id="6730379at2759"/>
<accession>A0A9W7SY37</accession>
<feature type="transmembrane region" description="Helical" evidence="7">
    <location>
        <begin position="253"/>
        <end position="274"/>
    </location>
</feature>
<feature type="transmembrane region" description="Helical" evidence="7">
    <location>
        <begin position="440"/>
        <end position="463"/>
    </location>
</feature>
<evidence type="ECO:0000256" key="4">
    <source>
        <dbReference type="ARBA" id="ARBA00022989"/>
    </source>
</evidence>
<evidence type="ECO:0000256" key="6">
    <source>
        <dbReference type="ARBA" id="ARBA00037968"/>
    </source>
</evidence>
<reference evidence="9 10" key="1">
    <citation type="journal article" date="2018" name="IMA Fungus">
        <title>IMA Genome-F 10: Nine draft genome sequences of Claviceps purpurea s.lat., including C. arundinis, C. humidiphila, and C. cf. spartinae, pseudomolecules for the pitch canker pathogen Fusarium circinatum, draft genome of Davidsoniella eucalypti, Grosmannia galeiformis, Quambalaria eucalypti, and Teratosphaeria destructans.</title>
        <authorList>
            <person name="Wingfield B.D."/>
            <person name="Liu M."/>
            <person name="Nguyen H.D."/>
            <person name="Lane F.A."/>
            <person name="Morgan S.W."/>
            <person name="De Vos L."/>
            <person name="Wilken P.M."/>
            <person name="Duong T.A."/>
            <person name="Aylward J."/>
            <person name="Coetzee M.P."/>
            <person name="Dadej K."/>
            <person name="De Beer Z.W."/>
            <person name="Findlay W."/>
            <person name="Havenga M."/>
            <person name="Kolarik M."/>
            <person name="Menzies J.G."/>
            <person name="Naidoo K."/>
            <person name="Pochopski O."/>
            <person name="Shoukouhi P."/>
            <person name="Santana Q.C."/>
            <person name="Seifert K.A."/>
            <person name="Soal N."/>
            <person name="Steenkamp E.T."/>
            <person name="Tatham C.T."/>
            <person name="van der Nest M.A."/>
            <person name="Wingfield M.J."/>
        </authorList>
    </citation>
    <scope>NUCLEOTIDE SEQUENCE [LARGE SCALE GENOMIC DNA]</scope>
    <source>
        <strain evidence="9">CMW44962</strain>
    </source>
</reference>
<evidence type="ECO:0000313" key="10">
    <source>
        <dbReference type="Proteomes" id="UP001138500"/>
    </source>
</evidence>
<reference evidence="9 10" key="2">
    <citation type="journal article" date="2021" name="Curr. Genet.">
        <title>Genetic response to nitrogen starvation in the aggressive Eucalyptus foliar pathogen Teratosphaeria destructans.</title>
        <authorList>
            <person name="Havenga M."/>
            <person name="Wingfield B.D."/>
            <person name="Wingfield M.J."/>
            <person name="Dreyer L.L."/>
            <person name="Roets F."/>
            <person name="Aylward J."/>
        </authorList>
    </citation>
    <scope>NUCLEOTIDE SEQUENCE [LARGE SCALE GENOMIC DNA]</scope>
    <source>
        <strain evidence="9">CMW44962</strain>
    </source>
</reference>
<dbReference type="PANTHER" id="PTHR43791">
    <property type="entry name" value="PERMEASE-RELATED"/>
    <property type="match status" value="1"/>
</dbReference>
<dbReference type="AlphaFoldDB" id="A0A9W7SY37"/>
<evidence type="ECO:0000256" key="3">
    <source>
        <dbReference type="ARBA" id="ARBA00022692"/>
    </source>
</evidence>
<evidence type="ECO:0000256" key="1">
    <source>
        <dbReference type="ARBA" id="ARBA00004141"/>
    </source>
</evidence>
<proteinExistence type="inferred from homology"/>
<comment type="subcellular location">
    <subcellularLocation>
        <location evidence="1">Membrane</location>
        <topology evidence="1">Multi-pass membrane protein</topology>
    </subcellularLocation>
</comment>
<feature type="transmembrane region" description="Helical" evidence="7">
    <location>
        <begin position="539"/>
        <end position="557"/>
    </location>
</feature>
<dbReference type="FunFam" id="1.20.1250.20:FF:000064">
    <property type="entry name" value="MFS allantoate transporter"/>
    <property type="match status" value="1"/>
</dbReference>
<dbReference type="GO" id="GO:0022857">
    <property type="term" value="F:transmembrane transporter activity"/>
    <property type="evidence" value="ECO:0007669"/>
    <property type="project" value="InterPro"/>
</dbReference>
<comment type="similarity">
    <text evidence="6">Belongs to the major facilitator superfamily. Allantoate permease family.</text>
</comment>
<evidence type="ECO:0000256" key="7">
    <source>
        <dbReference type="SAM" id="Phobius"/>
    </source>
</evidence>
<dbReference type="InterPro" id="IPR011701">
    <property type="entry name" value="MFS"/>
</dbReference>
<feature type="transmembrane region" description="Helical" evidence="7">
    <location>
        <begin position="569"/>
        <end position="590"/>
    </location>
</feature>
<evidence type="ECO:0000259" key="8">
    <source>
        <dbReference type="PROSITE" id="PS50850"/>
    </source>
</evidence>
<dbReference type="SUPFAM" id="SSF103473">
    <property type="entry name" value="MFS general substrate transporter"/>
    <property type="match status" value="1"/>
</dbReference>
<gene>
    <name evidence="9" type="ORF">Tdes44962_MAKER01676</name>
</gene>
<organism evidence="9 10">
    <name type="scientific">Teratosphaeria destructans</name>
    <dbReference type="NCBI Taxonomy" id="418781"/>
    <lineage>
        <taxon>Eukaryota</taxon>
        <taxon>Fungi</taxon>
        <taxon>Dikarya</taxon>
        <taxon>Ascomycota</taxon>
        <taxon>Pezizomycotina</taxon>
        <taxon>Dothideomycetes</taxon>
        <taxon>Dothideomycetidae</taxon>
        <taxon>Mycosphaerellales</taxon>
        <taxon>Teratosphaeriaceae</taxon>
        <taxon>Teratosphaeria</taxon>
    </lineage>
</organism>
<dbReference type="GO" id="GO:0016020">
    <property type="term" value="C:membrane"/>
    <property type="evidence" value="ECO:0007669"/>
    <property type="project" value="UniProtKB-SubCell"/>
</dbReference>
<evidence type="ECO:0000256" key="2">
    <source>
        <dbReference type="ARBA" id="ARBA00022448"/>
    </source>
</evidence>
<keyword evidence="4 7" id="KW-1133">Transmembrane helix</keyword>
<dbReference type="Gene3D" id="1.20.1250.20">
    <property type="entry name" value="MFS general substrate transporter like domains"/>
    <property type="match status" value="2"/>
</dbReference>
<feature type="transmembrane region" description="Helical" evidence="7">
    <location>
        <begin position="506"/>
        <end position="527"/>
    </location>
</feature>
<comment type="caution">
    <text evidence="9">The sequence shown here is derived from an EMBL/GenBank/DDBJ whole genome shotgun (WGS) entry which is preliminary data.</text>
</comment>
<dbReference type="InterPro" id="IPR036259">
    <property type="entry name" value="MFS_trans_sf"/>
</dbReference>
<evidence type="ECO:0000256" key="5">
    <source>
        <dbReference type="ARBA" id="ARBA00023136"/>
    </source>
</evidence>
<dbReference type="EMBL" id="RIBY02000557">
    <property type="protein sequence ID" value="KAH9840476.1"/>
    <property type="molecule type" value="Genomic_DNA"/>
</dbReference>
<keyword evidence="2" id="KW-0813">Transport</keyword>
<evidence type="ECO:0000313" key="9">
    <source>
        <dbReference type="EMBL" id="KAH9840476.1"/>
    </source>
</evidence>
<feature type="domain" description="Major facilitator superfamily (MFS) profile" evidence="8">
    <location>
        <begin position="176"/>
        <end position="595"/>
    </location>
</feature>
<dbReference type="Proteomes" id="UP001138500">
    <property type="component" value="Unassembled WGS sequence"/>
</dbReference>
<dbReference type="PROSITE" id="PS50850">
    <property type="entry name" value="MFS"/>
    <property type="match status" value="1"/>
</dbReference>
<feature type="transmembrane region" description="Helical" evidence="7">
    <location>
        <begin position="313"/>
        <end position="332"/>
    </location>
</feature>
<protein>
    <submittedName>
        <fullName evidence="9">Allantoate permease</fullName>
    </submittedName>
</protein>
<keyword evidence="3 7" id="KW-0812">Transmembrane</keyword>
<dbReference type="PANTHER" id="PTHR43791:SF10">
    <property type="entry name" value="MAJOR FACILITATOR SUPERFAMILY (MFS) PROFILE DOMAIN-CONTAINING PROTEIN"/>
    <property type="match status" value="1"/>
</dbReference>
<keyword evidence="10" id="KW-1185">Reference proteome</keyword>
<feature type="transmembrane region" description="Helical" evidence="7">
    <location>
        <begin position="475"/>
        <end position="494"/>
    </location>
</feature>
<dbReference type="Pfam" id="PF07690">
    <property type="entry name" value="MFS_1"/>
    <property type="match status" value="1"/>
</dbReference>
<feature type="transmembrane region" description="Helical" evidence="7">
    <location>
        <begin position="344"/>
        <end position="364"/>
    </location>
</feature>
<feature type="transmembrane region" description="Helical" evidence="7">
    <location>
        <begin position="281"/>
        <end position="301"/>
    </location>
</feature>
<name>A0A9W7SY37_9PEZI</name>
<dbReference type="InterPro" id="IPR020846">
    <property type="entry name" value="MFS_dom"/>
</dbReference>